<gene>
    <name evidence="5" type="ORF">H2201_008158</name>
</gene>
<feature type="compositionally biased region" description="Basic residues" evidence="4">
    <location>
        <begin position="809"/>
        <end position="821"/>
    </location>
</feature>
<evidence type="ECO:0000256" key="3">
    <source>
        <dbReference type="PROSITE-ProRule" id="PRU00339"/>
    </source>
</evidence>
<feature type="repeat" description="TPR" evidence="3">
    <location>
        <begin position="1025"/>
        <end position="1058"/>
    </location>
</feature>
<dbReference type="PROSITE" id="PS50005">
    <property type="entry name" value="TPR"/>
    <property type="match status" value="1"/>
</dbReference>
<dbReference type="InterPro" id="IPR019734">
    <property type="entry name" value="TPR_rpt"/>
</dbReference>
<evidence type="ECO:0008006" key="7">
    <source>
        <dbReference type="Google" id="ProtNLM"/>
    </source>
</evidence>
<comment type="function">
    <text evidence="1">Involved in endocytosis.</text>
</comment>
<dbReference type="InterPro" id="IPR011990">
    <property type="entry name" value="TPR-like_helical_dom_sf"/>
</dbReference>
<dbReference type="PANTHER" id="PTHR23083">
    <property type="entry name" value="TETRATRICOPEPTIDE REPEAT PROTEIN, TPR"/>
    <property type="match status" value="1"/>
</dbReference>
<feature type="compositionally biased region" description="Polar residues" evidence="4">
    <location>
        <begin position="776"/>
        <end position="789"/>
    </location>
</feature>
<accession>A0ABQ9NGU2</accession>
<feature type="compositionally biased region" description="Low complexity" evidence="4">
    <location>
        <begin position="1115"/>
        <end position="1125"/>
    </location>
</feature>
<comment type="similarity">
    <text evidence="2">Belongs to the YPP1 family.</text>
</comment>
<dbReference type="EMBL" id="JAPDRL010000100">
    <property type="protein sequence ID" value="KAJ9657468.1"/>
    <property type="molecule type" value="Genomic_DNA"/>
</dbReference>
<evidence type="ECO:0000313" key="5">
    <source>
        <dbReference type="EMBL" id="KAJ9657468.1"/>
    </source>
</evidence>
<feature type="compositionally biased region" description="Low complexity" evidence="4">
    <location>
        <begin position="1090"/>
        <end position="1106"/>
    </location>
</feature>
<dbReference type="SUPFAM" id="SSF48452">
    <property type="entry name" value="TPR-like"/>
    <property type="match status" value="1"/>
</dbReference>
<sequence length="1203" mass="132190">MITRENDKALRYINQLDEARCHDRWQDVPELARKVEKHAPHRKCLALSARAEAQVSGQSSQRPITASSTSSSLPSLIPPLLSAIEAETAYAQDAFQATTCLGWIHWALDEPNLTIVRLPRDISAAVQGLSDSGVALQEWTKVCIVKAAYLKGISQERNESSAEAFYTYSSILPYLSYLPSLTSVTPQFRLWTERLLTRLCLLWSGLGASQDFTGTGDGLRIFRVWDRLWDGRAVAADTEPGSRTARRLVWKTYYDLLSSIIQRDFPTGSSVDSSEKRTLASLEPSQYRDAPASRLQLRAELNRVEVTYESLLLQETHFPRASERNEEIESWVEVVVSNWRVLCGPGWQDEELGEGGKESVARGVLDMLYRAATKTFHSTQILRYLFTVHASLAEFDLAFKAFSSYIEIVTRSKDRAEKSGEEDDALDNDDTILRTSAEAVRLLCRFGNRKEVEKAVNISKNIQKWLRQRSPAAIPPISAKRQGDEVKDAQATETTLSSQAIAIAYRAIGISQAHWARLTYDIASRPTLQAQAAQSFRKALEPPGAEAQQLETLYCLGLLLAEMRDVAGAVRVVKQALTSSPGLDAVITTDGVVSEGSAGQGSATYARARRLVSLWHLLALLLSARSEFDTASDACEAALDQFGDPTNLFGDQGEPHQNHNGYSNHILSQSVEDKAQRYQFRGLVNQMEPFEREGIIQLKLTQLALVEALEGSNAAVDGSDELLALYARLFGGTKAGAARQQMHPSSLPPPRSATSSVRSSIFGRHSTKSAQRKESNATSLPRTSTTSGPPENRPAPAIQITDEHGGTNGHHHHTVFRHKSHRDQGIQRSTGSLKLKKKSTGSLRKRNDEASAEPALDLSVQQGIQDRLGTKDGEVADEFVTSLTTSPVAGPHGPTVESPERPLRPIAHNVPRHAQPLPVRHARQPPRQDTRLPAPLPVAGYSTPEPRFPSAQERRHKISLLVKVWLFIAGLYTRATMYEDASGAVDEAFKLAEGFELELAHESSSSRAFADKGWGGGQSVEQLWADVWTQRGELALAQTSPHHALTCFEKALAHCPHHPAATVGLSNILLDVYCRKVPAEPPETAVAAIPSASASPSLSPTTIVPIPASPPPEQQPSASSFNSSSPEELNRLAARDRAYGLLSSLTKLGSGWDYTEAWFALARAYEEGGQIEKAKEVLWWCVELEDTRPIRSWHSVGMGGYVL</sequence>
<dbReference type="InterPro" id="IPR051722">
    <property type="entry name" value="Endocytosis_PI4K-reg_protein"/>
</dbReference>
<dbReference type="SMART" id="SM00028">
    <property type="entry name" value="TPR"/>
    <property type="match status" value="5"/>
</dbReference>
<feature type="region of interest" description="Disordered" evidence="4">
    <location>
        <begin position="737"/>
        <end position="858"/>
    </location>
</feature>
<protein>
    <recommendedName>
        <fullName evidence="7">Filamentation protein</fullName>
    </recommendedName>
</protein>
<proteinExistence type="inferred from homology"/>
<evidence type="ECO:0000313" key="6">
    <source>
        <dbReference type="Proteomes" id="UP001172684"/>
    </source>
</evidence>
<evidence type="ECO:0000256" key="4">
    <source>
        <dbReference type="SAM" id="MobiDB-lite"/>
    </source>
</evidence>
<organism evidence="5 6">
    <name type="scientific">Coniosporium apollinis</name>
    <dbReference type="NCBI Taxonomy" id="61459"/>
    <lineage>
        <taxon>Eukaryota</taxon>
        <taxon>Fungi</taxon>
        <taxon>Dikarya</taxon>
        <taxon>Ascomycota</taxon>
        <taxon>Pezizomycotina</taxon>
        <taxon>Dothideomycetes</taxon>
        <taxon>Dothideomycetes incertae sedis</taxon>
        <taxon>Coniosporium</taxon>
    </lineage>
</organism>
<dbReference type="PANTHER" id="PTHR23083:SF464">
    <property type="entry name" value="TETRATRICOPEPTIDE REPEAT DOMAIN 7, ISOFORM A"/>
    <property type="match status" value="1"/>
</dbReference>
<evidence type="ECO:0000256" key="2">
    <source>
        <dbReference type="ARBA" id="ARBA00038251"/>
    </source>
</evidence>
<keyword evidence="3" id="KW-0802">TPR repeat</keyword>
<name>A0ABQ9NGU2_9PEZI</name>
<dbReference type="Pfam" id="PF13181">
    <property type="entry name" value="TPR_8"/>
    <property type="match status" value="1"/>
</dbReference>
<feature type="region of interest" description="Disordered" evidence="4">
    <location>
        <begin position="883"/>
        <end position="903"/>
    </location>
</feature>
<feature type="region of interest" description="Disordered" evidence="4">
    <location>
        <begin position="921"/>
        <end position="950"/>
    </location>
</feature>
<comment type="caution">
    <text evidence="5">The sequence shown here is derived from an EMBL/GenBank/DDBJ whole genome shotgun (WGS) entry which is preliminary data.</text>
</comment>
<dbReference type="Gene3D" id="1.25.40.10">
    <property type="entry name" value="Tetratricopeptide repeat domain"/>
    <property type="match status" value="2"/>
</dbReference>
<feature type="region of interest" description="Disordered" evidence="4">
    <location>
        <begin position="1090"/>
        <end position="1126"/>
    </location>
</feature>
<dbReference type="Proteomes" id="UP001172684">
    <property type="component" value="Unassembled WGS sequence"/>
</dbReference>
<evidence type="ECO:0000256" key="1">
    <source>
        <dbReference type="ARBA" id="ARBA00002550"/>
    </source>
</evidence>
<reference evidence="5" key="1">
    <citation type="submission" date="2022-10" db="EMBL/GenBank/DDBJ databases">
        <title>Culturing micro-colonial fungi from biological soil crusts in the Mojave desert and describing Neophaeococcomyces mojavensis, and introducing the new genera and species Taxawa tesnikishii.</title>
        <authorList>
            <person name="Kurbessoian T."/>
            <person name="Stajich J.E."/>
        </authorList>
    </citation>
    <scope>NUCLEOTIDE SEQUENCE</scope>
    <source>
        <strain evidence="5">TK_1</strain>
    </source>
</reference>
<keyword evidence="6" id="KW-1185">Reference proteome</keyword>